<gene>
    <name evidence="1" type="ORF">SDC9_183555</name>
</gene>
<dbReference type="AlphaFoldDB" id="A0A645HBF8"/>
<name>A0A645HBF8_9ZZZZ</name>
<accession>A0A645HBF8</accession>
<organism evidence="1">
    <name type="scientific">bioreactor metagenome</name>
    <dbReference type="NCBI Taxonomy" id="1076179"/>
    <lineage>
        <taxon>unclassified sequences</taxon>
        <taxon>metagenomes</taxon>
        <taxon>ecological metagenomes</taxon>
    </lineage>
</organism>
<comment type="caution">
    <text evidence="1">The sequence shown here is derived from an EMBL/GenBank/DDBJ whole genome shotgun (WGS) entry which is preliminary data.</text>
</comment>
<dbReference type="EMBL" id="VSSQ01089973">
    <property type="protein sequence ID" value="MPN36050.1"/>
    <property type="molecule type" value="Genomic_DNA"/>
</dbReference>
<evidence type="ECO:0000313" key="1">
    <source>
        <dbReference type="EMBL" id="MPN36050.1"/>
    </source>
</evidence>
<proteinExistence type="predicted"/>
<sequence>MCTNEVVQFSFGFNYVLKGTKTFKVGFTQISDKAVIWLGNLA</sequence>
<protein>
    <submittedName>
        <fullName evidence="1">Uncharacterized protein</fullName>
    </submittedName>
</protein>
<reference evidence="1" key="1">
    <citation type="submission" date="2019-08" db="EMBL/GenBank/DDBJ databases">
        <authorList>
            <person name="Kucharzyk K."/>
            <person name="Murdoch R.W."/>
            <person name="Higgins S."/>
            <person name="Loffler F."/>
        </authorList>
    </citation>
    <scope>NUCLEOTIDE SEQUENCE</scope>
</reference>